<gene>
    <name evidence="1" type="ORF">Cboi01_000475800</name>
</gene>
<evidence type="ECO:0000313" key="1">
    <source>
        <dbReference type="EMBL" id="GME97873.1"/>
    </source>
</evidence>
<comment type="caution">
    <text evidence="1">The sequence shown here is derived from an EMBL/GenBank/DDBJ whole genome shotgun (WGS) entry which is preliminary data.</text>
</comment>
<evidence type="ECO:0000313" key="2">
    <source>
        <dbReference type="Proteomes" id="UP001165101"/>
    </source>
</evidence>
<accession>A0ACB5TZG1</accession>
<protein>
    <submittedName>
        <fullName evidence="1">Unnamed protein product</fullName>
    </submittedName>
</protein>
<keyword evidence="2" id="KW-1185">Reference proteome</keyword>
<reference evidence="1" key="1">
    <citation type="submission" date="2023-04" db="EMBL/GenBank/DDBJ databases">
        <title>Candida boidinii NBRC 1967.</title>
        <authorList>
            <person name="Ichikawa N."/>
            <person name="Sato H."/>
            <person name="Tonouchi N."/>
        </authorList>
    </citation>
    <scope>NUCLEOTIDE SEQUENCE</scope>
    <source>
        <strain evidence="1">NBRC 1967</strain>
    </source>
</reference>
<dbReference type="Proteomes" id="UP001165101">
    <property type="component" value="Unassembled WGS sequence"/>
</dbReference>
<sequence length="190" mass="21580">MKWYSENCKIIFIGSATHDPKLTGFGFRGSYYYKSNIKKLASGEKVNPIDDSPQSNKDRYCTSKYLNTVISREFVKRYPKLTVYSLDPGLMGGTGLFREQNYIFKILVQKCIIPVATLFDSRLSTVRKSADAGCWILASDSIPIDNGESVYCTKTANKLIDWKAVHNDSECARAYDETMEFLNDFVSKLK</sequence>
<dbReference type="EMBL" id="BSXV01003225">
    <property type="protein sequence ID" value="GME97873.1"/>
    <property type="molecule type" value="Genomic_DNA"/>
</dbReference>
<organism evidence="1 2">
    <name type="scientific">Candida boidinii</name>
    <name type="common">Yeast</name>
    <dbReference type="NCBI Taxonomy" id="5477"/>
    <lineage>
        <taxon>Eukaryota</taxon>
        <taxon>Fungi</taxon>
        <taxon>Dikarya</taxon>
        <taxon>Ascomycota</taxon>
        <taxon>Saccharomycotina</taxon>
        <taxon>Pichiomycetes</taxon>
        <taxon>Pichiales</taxon>
        <taxon>Pichiaceae</taxon>
        <taxon>Ogataea</taxon>
        <taxon>Ogataea/Candida clade</taxon>
    </lineage>
</organism>
<name>A0ACB5TZG1_CANBO</name>
<proteinExistence type="predicted"/>